<evidence type="ECO:0000313" key="2">
    <source>
        <dbReference type="Proteomes" id="UP001058974"/>
    </source>
</evidence>
<dbReference type="Gramene" id="Psat04G0189400-T1">
    <property type="protein sequence ID" value="KAI5417078.1"/>
    <property type="gene ID" value="KIW84_041894"/>
</dbReference>
<gene>
    <name evidence="1" type="ORF">KIW84_041894</name>
</gene>
<keyword evidence="2" id="KW-1185">Reference proteome</keyword>
<reference evidence="1 2" key="1">
    <citation type="journal article" date="2022" name="Nat. Genet.">
        <title>Improved pea reference genome and pan-genome highlight genomic features and evolutionary characteristics.</title>
        <authorList>
            <person name="Yang T."/>
            <person name="Liu R."/>
            <person name="Luo Y."/>
            <person name="Hu S."/>
            <person name="Wang D."/>
            <person name="Wang C."/>
            <person name="Pandey M.K."/>
            <person name="Ge S."/>
            <person name="Xu Q."/>
            <person name="Li N."/>
            <person name="Li G."/>
            <person name="Huang Y."/>
            <person name="Saxena R.K."/>
            <person name="Ji Y."/>
            <person name="Li M."/>
            <person name="Yan X."/>
            <person name="He Y."/>
            <person name="Liu Y."/>
            <person name="Wang X."/>
            <person name="Xiang C."/>
            <person name="Varshney R.K."/>
            <person name="Ding H."/>
            <person name="Gao S."/>
            <person name="Zong X."/>
        </authorList>
    </citation>
    <scope>NUCLEOTIDE SEQUENCE [LARGE SCALE GENOMIC DNA]</scope>
    <source>
        <strain evidence="1 2">cv. Zhongwan 6</strain>
    </source>
</reference>
<accession>A0A9D4XB03</accession>
<comment type="caution">
    <text evidence="1">The sequence shown here is derived from an EMBL/GenBank/DDBJ whole genome shotgun (WGS) entry which is preliminary data.</text>
</comment>
<name>A0A9D4XB03_PEA</name>
<sequence>MDNKKWKELDLRALSIIRMSLAKNILVNVLGTWLAKELLEKLEGLYQIKEVTSKIISEEIRLKGEENTSSSSVLVARGRSYVKKNNDTTVRSWKYAKLGHIKYKCPDREASEKGSESNTSNVSLVVREDNLPWKLRRASS</sequence>
<dbReference type="Proteomes" id="UP001058974">
    <property type="component" value="Chromosome 4"/>
</dbReference>
<dbReference type="AlphaFoldDB" id="A0A9D4XB03"/>
<organism evidence="1 2">
    <name type="scientific">Pisum sativum</name>
    <name type="common">Garden pea</name>
    <name type="synonym">Lathyrus oleraceus</name>
    <dbReference type="NCBI Taxonomy" id="3888"/>
    <lineage>
        <taxon>Eukaryota</taxon>
        <taxon>Viridiplantae</taxon>
        <taxon>Streptophyta</taxon>
        <taxon>Embryophyta</taxon>
        <taxon>Tracheophyta</taxon>
        <taxon>Spermatophyta</taxon>
        <taxon>Magnoliopsida</taxon>
        <taxon>eudicotyledons</taxon>
        <taxon>Gunneridae</taxon>
        <taxon>Pentapetalae</taxon>
        <taxon>rosids</taxon>
        <taxon>fabids</taxon>
        <taxon>Fabales</taxon>
        <taxon>Fabaceae</taxon>
        <taxon>Papilionoideae</taxon>
        <taxon>50 kb inversion clade</taxon>
        <taxon>NPAAA clade</taxon>
        <taxon>Hologalegina</taxon>
        <taxon>IRL clade</taxon>
        <taxon>Fabeae</taxon>
        <taxon>Lathyrus</taxon>
    </lineage>
</organism>
<dbReference type="EMBL" id="JAMSHJ010000004">
    <property type="protein sequence ID" value="KAI5417078.1"/>
    <property type="molecule type" value="Genomic_DNA"/>
</dbReference>
<protein>
    <submittedName>
        <fullName evidence="1">Uncharacterized protein</fullName>
    </submittedName>
</protein>
<evidence type="ECO:0000313" key="1">
    <source>
        <dbReference type="EMBL" id="KAI5417078.1"/>
    </source>
</evidence>
<proteinExistence type="predicted"/>